<dbReference type="EMBL" id="OK247623">
    <property type="protein sequence ID" value="UCR73899.1"/>
    <property type="molecule type" value="mRNA"/>
</dbReference>
<protein>
    <submittedName>
        <fullName evidence="2">Venom peptide Pcs9.1</fullName>
    </submittedName>
</protein>
<evidence type="ECO:0000256" key="1">
    <source>
        <dbReference type="SAM" id="SignalP"/>
    </source>
</evidence>
<evidence type="ECO:0000313" key="2">
    <source>
        <dbReference type="EMBL" id="UCR73899.1"/>
    </source>
</evidence>
<reference evidence="2" key="1">
    <citation type="submission" date="2021-09" db="EMBL/GenBank/DDBJ databases">
        <title>Integrating Venom Peptide Libraries into a Phylogenetic and Broader Biological Framework.</title>
        <authorList>
            <person name="Watkins M."/>
            <person name="Chase K."/>
            <person name="Safavi-Hemami H."/>
            <person name="Olivera B.M."/>
        </authorList>
    </citation>
    <scope>NUCLEOTIDE SEQUENCE</scope>
    <source>
        <tissue evidence="2">Venom duct</tissue>
    </source>
</reference>
<keyword evidence="1" id="KW-0732">Signal</keyword>
<feature type="signal peptide" evidence="1">
    <location>
        <begin position="1"/>
        <end position="21"/>
    </location>
</feature>
<feature type="chain" id="PRO_5036827552" evidence="1">
    <location>
        <begin position="22"/>
        <end position="85"/>
    </location>
</feature>
<dbReference type="AlphaFoldDB" id="A0A976LY15"/>
<accession>A0A976LY15</accession>
<proteinExistence type="evidence at transcript level"/>
<name>A0A976LY15_9CAEN</name>
<organism evidence="2">
    <name type="scientific">Purpuraturris cristata</name>
    <dbReference type="NCBI Taxonomy" id="3251896"/>
    <lineage>
        <taxon>Eukaryota</taxon>
        <taxon>Metazoa</taxon>
        <taxon>Spiralia</taxon>
        <taxon>Lophotrochozoa</taxon>
        <taxon>Mollusca</taxon>
        <taxon>Gastropoda</taxon>
        <taxon>Caenogastropoda</taxon>
        <taxon>Neogastropoda</taxon>
        <taxon>Conoidea</taxon>
        <taxon>Turridae</taxon>
        <taxon>Purpuraturris</taxon>
    </lineage>
</organism>
<sequence length="85" mass="9451">MRFNILLIVALLLILHMSLNATYGGQAPWKRSAMRKARRHGIIMPRDACESNLETCTSLECMTELQTQTASPACNNACSNYTSNC</sequence>